<dbReference type="PANTHER" id="PTHR11461:SF211">
    <property type="entry name" value="GH10112P-RELATED"/>
    <property type="match status" value="1"/>
</dbReference>
<reference evidence="6" key="1">
    <citation type="submission" date="2015-08" db="EMBL/GenBank/DDBJ databases">
        <title>Proteomic endorsed transcriptomic profile of the venom gland from Tityus obscurus.</title>
        <authorList>
            <person name="Oliveira U.C."/>
            <person name="Nishiyama M.Y.Jr."/>
            <person name="Santos M.B."/>
            <person name="Silva A.P."/>
            <person name="Chalkidis H.M."/>
            <person name="Imberg A.S."/>
            <person name="Candido D.M."/>
            <person name="Yamanouye N."/>
            <person name="Dorce V.A."/>
            <person name="Junqueira-de-Azevedo I.L."/>
        </authorList>
    </citation>
    <scope>NUCLEOTIDE SEQUENCE</scope>
    <source>
        <tissue evidence="6">Telson</tissue>
    </source>
</reference>
<dbReference type="InterPro" id="IPR042185">
    <property type="entry name" value="Serpin_sf_2"/>
</dbReference>
<keyword evidence="3" id="KW-0722">Serine protease inhibitor</keyword>
<dbReference type="Gene3D" id="2.30.39.10">
    <property type="entry name" value="Alpha-1-antitrypsin, domain 1"/>
    <property type="match status" value="1"/>
</dbReference>
<dbReference type="InterPro" id="IPR042178">
    <property type="entry name" value="Serpin_sf_1"/>
</dbReference>
<dbReference type="SMART" id="SM00093">
    <property type="entry name" value="SERPIN"/>
    <property type="match status" value="1"/>
</dbReference>
<dbReference type="EMBL" id="GEMQ01000045">
    <property type="protein sequence ID" value="JAT91144.1"/>
    <property type="molecule type" value="Transcribed_RNA"/>
</dbReference>
<dbReference type="InterPro" id="IPR023796">
    <property type="entry name" value="Serpin_dom"/>
</dbReference>
<dbReference type="InterPro" id="IPR000215">
    <property type="entry name" value="Serpin_fam"/>
</dbReference>
<evidence type="ECO:0000259" key="5">
    <source>
        <dbReference type="SMART" id="SM00093"/>
    </source>
</evidence>
<feature type="domain" description="Serpin" evidence="5">
    <location>
        <begin position="2"/>
        <end position="312"/>
    </location>
</feature>
<protein>
    <submittedName>
        <fullName evidence="6">Putative venom serpin-like protein ase inhibitor</fullName>
    </submittedName>
</protein>
<evidence type="ECO:0000256" key="1">
    <source>
        <dbReference type="ARBA" id="ARBA00009500"/>
    </source>
</evidence>
<evidence type="ECO:0000313" key="6">
    <source>
        <dbReference type="EMBL" id="JAT91144.1"/>
    </source>
</evidence>
<dbReference type="GO" id="GO:0004867">
    <property type="term" value="F:serine-type endopeptidase inhibitor activity"/>
    <property type="evidence" value="ECO:0007669"/>
    <property type="project" value="UniProtKB-KW"/>
</dbReference>
<evidence type="ECO:0000256" key="2">
    <source>
        <dbReference type="ARBA" id="ARBA00022690"/>
    </source>
</evidence>
<comment type="similarity">
    <text evidence="1 4">Belongs to the serpin family.</text>
</comment>
<dbReference type="AlphaFoldDB" id="A0A1E1WVZ3"/>
<name>A0A1E1WVZ3_TITOB</name>
<dbReference type="Pfam" id="PF00079">
    <property type="entry name" value="Serpin"/>
    <property type="match status" value="1"/>
</dbReference>
<dbReference type="Gene3D" id="3.30.497.10">
    <property type="entry name" value="Antithrombin, subunit I, domain 2"/>
    <property type="match status" value="1"/>
</dbReference>
<sequence>MNWASIDISDIRSYFDNILSHLNENMRKINIANRMFVENGLEISETYKNILKKYDADILEVDFKKIKETVDIINKWGVGKSEGLIKEIITSDLINSVTIGIITSLMTFRGKWKIPFKNNLTREAEFLSEKGIVTNVKMMYNIGYFKHGYFPEYELSVLELPYDIPDIVMVILIPSNLKDFKKSLAKDGGEFLLQLNSKIKDHNVEICLPKFKITTNFSLEGKLQDIGIKSLFNSETSNMKRMSPNADFYVQKIIQGVQIEVDEEETEGAAYSTSIIGSRSLSTSLCADKPFIFYIQEIKYKTVLFWGEYKTPVN</sequence>
<dbReference type="SUPFAM" id="SSF56574">
    <property type="entry name" value="Serpins"/>
    <property type="match status" value="1"/>
</dbReference>
<keyword evidence="2" id="KW-0646">Protease inhibitor</keyword>
<evidence type="ECO:0000256" key="4">
    <source>
        <dbReference type="RuleBase" id="RU000411"/>
    </source>
</evidence>
<evidence type="ECO:0000256" key="3">
    <source>
        <dbReference type="ARBA" id="ARBA00022900"/>
    </source>
</evidence>
<dbReference type="CDD" id="cd00172">
    <property type="entry name" value="serpin"/>
    <property type="match status" value="1"/>
</dbReference>
<dbReference type="InterPro" id="IPR036186">
    <property type="entry name" value="Serpin_sf"/>
</dbReference>
<dbReference type="PANTHER" id="PTHR11461">
    <property type="entry name" value="SERINE PROTEASE INHIBITOR, SERPIN"/>
    <property type="match status" value="1"/>
</dbReference>
<dbReference type="GO" id="GO:0005615">
    <property type="term" value="C:extracellular space"/>
    <property type="evidence" value="ECO:0007669"/>
    <property type="project" value="InterPro"/>
</dbReference>
<organism evidence="6">
    <name type="scientific">Tityus obscurus</name>
    <name type="common">Amazonian scorpion</name>
    <name type="synonym">Tityus cambridgei</name>
    <dbReference type="NCBI Taxonomy" id="1221240"/>
    <lineage>
        <taxon>Eukaryota</taxon>
        <taxon>Metazoa</taxon>
        <taxon>Ecdysozoa</taxon>
        <taxon>Arthropoda</taxon>
        <taxon>Chelicerata</taxon>
        <taxon>Arachnida</taxon>
        <taxon>Scorpiones</taxon>
        <taxon>Buthida</taxon>
        <taxon>Buthoidea</taxon>
        <taxon>Buthidae</taxon>
        <taxon>Tityus</taxon>
    </lineage>
</organism>
<proteinExistence type="inferred from homology"/>
<accession>A0A1E1WVZ3</accession>